<keyword evidence="4" id="KW-1185">Reference proteome</keyword>
<dbReference type="Pfam" id="PF13966">
    <property type="entry name" value="zf-RVT"/>
    <property type="match status" value="1"/>
</dbReference>
<feature type="domain" description="Reverse transcriptase zinc-binding" evidence="2">
    <location>
        <begin position="121"/>
        <end position="169"/>
    </location>
</feature>
<dbReference type="Proteomes" id="UP000008021">
    <property type="component" value="Chromosome 1"/>
</dbReference>
<dbReference type="AlphaFoldDB" id="A0A0E0C255"/>
<dbReference type="HOGENOM" id="CLU_1456634_0_0_1"/>
<sequence length="186" mass="22116">MARAWWQGGRRMRGESEGEGMGRGIHHEMRRTECWVQFGIVWDLSMSFDNMLTQARSSYRYSHFLEKVLYASWNIWKQRNGCIFDNIAPFVPSWMAFFRNDLSLLVHRLSLDERPAFVNWLNQLLNIRDMLQRIKVNLHEGANCVRCNNIMLEDVIHLFFSCTFAQQCWQCLGLYSDPSMEFMNMI</sequence>
<evidence type="ECO:0000259" key="2">
    <source>
        <dbReference type="Pfam" id="PF13966"/>
    </source>
</evidence>
<organism evidence="3">
    <name type="scientific">Oryza meridionalis</name>
    <dbReference type="NCBI Taxonomy" id="40149"/>
    <lineage>
        <taxon>Eukaryota</taxon>
        <taxon>Viridiplantae</taxon>
        <taxon>Streptophyta</taxon>
        <taxon>Embryophyta</taxon>
        <taxon>Tracheophyta</taxon>
        <taxon>Spermatophyta</taxon>
        <taxon>Magnoliopsida</taxon>
        <taxon>Liliopsida</taxon>
        <taxon>Poales</taxon>
        <taxon>Poaceae</taxon>
        <taxon>BOP clade</taxon>
        <taxon>Oryzoideae</taxon>
        <taxon>Oryzeae</taxon>
        <taxon>Oryzinae</taxon>
        <taxon>Oryza</taxon>
    </lineage>
</organism>
<evidence type="ECO:0000256" key="1">
    <source>
        <dbReference type="SAM" id="MobiDB-lite"/>
    </source>
</evidence>
<proteinExistence type="predicted"/>
<dbReference type="EnsemblPlants" id="OMERI01G14810.1">
    <property type="protein sequence ID" value="OMERI01G14810.1"/>
    <property type="gene ID" value="OMERI01G14810"/>
</dbReference>
<evidence type="ECO:0000313" key="3">
    <source>
        <dbReference type="EnsemblPlants" id="OMERI01G14810.1"/>
    </source>
</evidence>
<accession>A0A0E0C255</accession>
<feature type="region of interest" description="Disordered" evidence="1">
    <location>
        <begin position="1"/>
        <end position="23"/>
    </location>
</feature>
<reference evidence="3" key="1">
    <citation type="submission" date="2015-04" db="UniProtKB">
        <authorList>
            <consortium name="EnsemblPlants"/>
        </authorList>
    </citation>
    <scope>IDENTIFICATION</scope>
</reference>
<dbReference type="InterPro" id="IPR026960">
    <property type="entry name" value="RVT-Znf"/>
</dbReference>
<dbReference type="Gramene" id="OMERI01G14810.1">
    <property type="protein sequence ID" value="OMERI01G14810.1"/>
    <property type="gene ID" value="OMERI01G14810"/>
</dbReference>
<evidence type="ECO:0000313" key="4">
    <source>
        <dbReference type="Proteomes" id="UP000008021"/>
    </source>
</evidence>
<protein>
    <recommendedName>
        <fullName evidence="2">Reverse transcriptase zinc-binding domain-containing protein</fullName>
    </recommendedName>
</protein>
<reference evidence="3" key="2">
    <citation type="submission" date="2018-05" db="EMBL/GenBank/DDBJ databases">
        <title>OmerRS3 (Oryza meridionalis Reference Sequence Version 3).</title>
        <authorList>
            <person name="Zhang J."/>
            <person name="Kudrna D."/>
            <person name="Lee S."/>
            <person name="Talag J."/>
            <person name="Welchert J."/>
            <person name="Wing R.A."/>
        </authorList>
    </citation>
    <scope>NUCLEOTIDE SEQUENCE [LARGE SCALE GENOMIC DNA]</scope>
    <source>
        <strain evidence="3">cv. OR44</strain>
    </source>
</reference>
<name>A0A0E0C255_9ORYZ</name>